<dbReference type="Proteomes" id="UP000603227">
    <property type="component" value="Unassembled WGS sequence"/>
</dbReference>
<dbReference type="RefSeq" id="WP_189784818.1">
    <property type="nucleotide sequence ID" value="NZ_BNAT01000019.1"/>
</dbReference>
<protein>
    <submittedName>
        <fullName evidence="2">Uncharacterized protein</fullName>
    </submittedName>
</protein>
<proteinExistence type="predicted"/>
<dbReference type="AlphaFoldDB" id="A0A919DCQ5"/>
<keyword evidence="3" id="KW-1185">Reference proteome</keyword>
<organism evidence="2 3">
    <name type="scientific">Streptomyces capitiformicae</name>
    <dbReference type="NCBI Taxonomy" id="2014920"/>
    <lineage>
        <taxon>Bacteria</taxon>
        <taxon>Bacillati</taxon>
        <taxon>Actinomycetota</taxon>
        <taxon>Actinomycetes</taxon>
        <taxon>Kitasatosporales</taxon>
        <taxon>Streptomycetaceae</taxon>
        <taxon>Streptomyces</taxon>
    </lineage>
</organism>
<name>A0A919DCQ5_9ACTN</name>
<feature type="transmembrane region" description="Helical" evidence="1">
    <location>
        <begin position="104"/>
        <end position="124"/>
    </location>
</feature>
<dbReference type="EMBL" id="BNAT01000019">
    <property type="protein sequence ID" value="GHE34065.1"/>
    <property type="molecule type" value="Genomic_DNA"/>
</dbReference>
<comment type="caution">
    <text evidence="2">The sequence shown here is derived from an EMBL/GenBank/DDBJ whole genome shotgun (WGS) entry which is preliminary data.</text>
</comment>
<keyword evidence="1" id="KW-0812">Transmembrane</keyword>
<sequence>MADLRDHDGPRRQLTAQEEFESIRLIAEGYSSTTPVATRYKDVVPAPTQPTVGNAVPFAQHGRPPMSQKATDHATLVIVYTWGSLPVGGAISLVLWQLSNVSPMQLTFAGLGAAGVFITIGAAARMIGRAFRDGASALPDHTVNQYTGTVYVQHTELHTETRGFGRTNNQITDGTQ</sequence>
<reference evidence="2" key="1">
    <citation type="journal article" date="2014" name="Int. J. Syst. Evol. Microbiol.">
        <title>Complete genome sequence of Corynebacterium casei LMG S-19264T (=DSM 44701T), isolated from a smear-ripened cheese.</title>
        <authorList>
            <consortium name="US DOE Joint Genome Institute (JGI-PGF)"/>
            <person name="Walter F."/>
            <person name="Albersmeier A."/>
            <person name="Kalinowski J."/>
            <person name="Ruckert C."/>
        </authorList>
    </citation>
    <scope>NUCLEOTIDE SEQUENCE</scope>
    <source>
        <strain evidence="2">CGMCC 4.7403</strain>
    </source>
</reference>
<keyword evidence="1" id="KW-1133">Transmembrane helix</keyword>
<evidence type="ECO:0000256" key="1">
    <source>
        <dbReference type="SAM" id="Phobius"/>
    </source>
</evidence>
<reference evidence="2" key="2">
    <citation type="submission" date="2020-09" db="EMBL/GenBank/DDBJ databases">
        <authorList>
            <person name="Sun Q."/>
            <person name="Zhou Y."/>
        </authorList>
    </citation>
    <scope>NUCLEOTIDE SEQUENCE</scope>
    <source>
        <strain evidence="2">CGMCC 4.7403</strain>
    </source>
</reference>
<keyword evidence="1" id="KW-0472">Membrane</keyword>
<feature type="transmembrane region" description="Helical" evidence="1">
    <location>
        <begin position="76"/>
        <end position="98"/>
    </location>
</feature>
<gene>
    <name evidence="2" type="ORF">GCM10017771_51450</name>
</gene>
<evidence type="ECO:0000313" key="2">
    <source>
        <dbReference type="EMBL" id="GHE34065.1"/>
    </source>
</evidence>
<evidence type="ECO:0000313" key="3">
    <source>
        <dbReference type="Proteomes" id="UP000603227"/>
    </source>
</evidence>
<accession>A0A919DCQ5</accession>